<keyword evidence="1" id="KW-1185">Reference proteome</keyword>
<protein>
    <submittedName>
        <fullName evidence="2">Uncharacterized protein</fullName>
    </submittedName>
</protein>
<dbReference type="Proteomes" id="UP000036681">
    <property type="component" value="Unplaced"/>
</dbReference>
<evidence type="ECO:0000313" key="2">
    <source>
        <dbReference type="WBParaSite" id="ALUE_0001478201-mRNA-1"/>
    </source>
</evidence>
<reference evidence="2" key="1">
    <citation type="submission" date="2023-03" db="UniProtKB">
        <authorList>
            <consortium name="WormBaseParasite"/>
        </authorList>
    </citation>
    <scope>IDENTIFICATION</scope>
</reference>
<name>A0A9J2PXV0_ASCLU</name>
<dbReference type="WBParaSite" id="ALUE_0001478201-mRNA-1">
    <property type="protein sequence ID" value="ALUE_0001478201-mRNA-1"/>
    <property type="gene ID" value="ALUE_0001478201"/>
</dbReference>
<proteinExistence type="predicted"/>
<organism evidence="1 2">
    <name type="scientific">Ascaris lumbricoides</name>
    <name type="common">Giant roundworm</name>
    <dbReference type="NCBI Taxonomy" id="6252"/>
    <lineage>
        <taxon>Eukaryota</taxon>
        <taxon>Metazoa</taxon>
        <taxon>Ecdysozoa</taxon>
        <taxon>Nematoda</taxon>
        <taxon>Chromadorea</taxon>
        <taxon>Rhabditida</taxon>
        <taxon>Spirurina</taxon>
        <taxon>Ascaridomorpha</taxon>
        <taxon>Ascaridoidea</taxon>
        <taxon>Ascarididae</taxon>
        <taxon>Ascaris</taxon>
    </lineage>
</organism>
<dbReference type="AlphaFoldDB" id="A0A9J2PXV0"/>
<sequence>MLLNEAFCVMDIWTSGMGINQWSESKKISEMKPCEFLSNFVEKRENELHVALCENFHPKILTPLVIRLTP</sequence>
<evidence type="ECO:0000313" key="1">
    <source>
        <dbReference type="Proteomes" id="UP000036681"/>
    </source>
</evidence>
<accession>A0A9J2PXV0</accession>